<evidence type="ECO:0000256" key="1">
    <source>
        <dbReference type="ARBA" id="ARBA00023125"/>
    </source>
</evidence>
<sequence length="177" mass="20093">MDLRHGKNGTPATCKQILHYATKVRDEIAGHPRPQQLTTGWFQRFLQRHPEIKTLKYNTDKETIVKGFTCTGLCPVDLVAMEERYQLFGPNVHSEDRDDAWLKRKESVRANVLLLPPAKRARKGRKTISPSGKLITAELHRELQAAEEKKLAQKKKKMIAKQSESGPVANIVECVTI</sequence>
<organism evidence="3 4">
    <name type="scientific">Aphanomyces invadans</name>
    <dbReference type="NCBI Taxonomy" id="157072"/>
    <lineage>
        <taxon>Eukaryota</taxon>
        <taxon>Sar</taxon>
        <taxon>Stramenopiles</taxon>
        <taxon>Oomycota</taxon>
        <taxon>Saprolegniomycetes</taxon>
        <taxon>Saprolegniales</taxon>
        <taxon>Verrucalvaceae</taxon>
        <taxon>Aphanomyces</taxon>
    </lineage>
</organism>
<comment type="caution">
    <text evidence="3">The sequence shown here is derived from an EMBL/GenBank/DDBJ whole genome shotgun (WGS) entry which is preliminary data.</text>
</comment>
<proteinExistence type="predicted"/>
<keyword evidence="4" id="KW-1185">Reference proteome</keyword>
<feature type="domain" description="HTH CENPB-type" evidence="2">
    <location>
        <begin position="1"/>
        <end position="55"/>
    </location>
</feature>
<dbReference type="AlphaFoldDB" id="A0A3R6V2N5"/>
<accession>A0A3R6V2N5</accession>
<dbReference type="Proteomes" id="UP000285060">
    <property type="component" value="Unassembled WGS sequence"/>
</dbReference>
<gene>
    <name evidence="3" type="ORF">DYB32_010489</name>
</gene>
<protein>
    <recommendedName>
        <fullName evidence="2">HTH CENPB-type domain-containing protein</fullName>
    </recommendedName>
</protein>
<reference evidence="3 4" key="1">
    <citation type="submission" date="2018-08" db="EMBL/GenBank/DDBJ databases">
        <title>Aphanomyces genome sequencing and annotation.</title>
        <authorList>
            <person name="Minardi D."/>
            <person name="Oidtmann B."/>
            <person name="Van Der Giezen M."/>
            <person name="Studholme D.J."/>
        </authorList>
    </citation>
    <scope>NUCLEOTIDE SEQUENCE [LARGE SCALE GENOMIC DNA]</scope>
    <source>
        <strain evidence="3 4">NJM0002</strain>
    </source>
</reference>
<keyword evidence="1" id="KW-0238">DNA-binding</keyword>
<evidence type="ECO:0000259" key="2">
    <source>
        <dbReference type="PROSITE" id="PS51253"/>
    </source>
</evidence>
<dbReference type="InterPro" id="IPR006600">
    <property type="entry name" value="HTH_CenpB_DNA-bd_dom"/>
</dbReference>
<dbReference type="PROSITE" id="PS51253">
    <property type="entry name" value="HTH_CENPB"/>
    <property type="match status" value="1"/>
</dbReference>
<name>A0A3R6V2N5_9STRA</name>
<evidence type="ECO:0000313" key="4">
    <source>
        <dbReference type="Proteomes" id="UP000285060"/>
    </source>
</evidence>
<dbReference type="GO" id="GO:0003677">
    <property type="term" value="F:DNA binding"/>
    <property type="evidence" value="ECO:0007669"/>
    <property type="project" value="UniProtKB-KW"/>
</dbReference>
<dbReference type="EMBL" id="QUSY01003406">
    <property type="protein sequence ID" value="RHY17624.1"/>
    <property type="molecule type" value="Genomic_DNA"/>
</dbReference>
<evidence type="ECO:0000313" key="3">
    <source>
        <dbReference type="EMBL" id="RHY17624.1"/>
    </source>
</evidence>